<dbReference type="SUPFAM" id="SSF55347">
    <property type="entry name" value="Glyceraldehyde-3-phosphate dehydrogenase-like, C-terminal domain"/>
    <property type="match status" value="1"/>
</dbReference>
<dbReference type="EMBL" id="ANMO01000154">
    <property type="protein sequence ID" value="EMB15845.1"/>
    <property type="molecule type" value="Genomic_DNA"/>
</dbReference>
<accession>M2AFD9</accession>
<dbReference type="Gene3D" id="3.30.360.10">
    <property type="entry name" value="Dihydrodipicolinate Reductase, domain 2"/>
    <property type="match status" value="1"/>
</dbReference>
<feature type="compositionally biased region" description="Low complexity" evidence="1">
    <location>
        <begin position="22"/>
        <end position="36"/>
    </location>
</feature>
<feature type="domain" description="Gfo/Idh/MocA-like oxidoreductase bacterial type C-terminal" evidence="3">
    <location>
        <begin position="232"/>
        <end position="328"/>
    </location>
</feature>
<feature type="region of interest" description="Disordered" evidence="1">
    <location>
        <begin position="13"/>
        <end position="44"/>
    </location>
</feature>
<sequence length="478" mass="51714">MFGSADLNAIVQRGPPMKPARSVVSSASAQASSSAQPPLGSSVDRRRWMQWTGVTLGLAASSHGIASSAKAAETIDPNRPLNLAVIGIANRGASNVAGVQSQNLTALCDVDENYLKDASKRFPKAKLYRDYREMLREENDLDGVVISTPDHHHAPATIRAIEKGLHVYCEKPLTHTVAEARAIRMAAKEAGVVTQMGTQIHAGANYRRVVEMIQDGVIGNVTRVHVWVGKGWGATELPEPQGEAPSNVDWDLWLGPAPKIAYTPGLHPASWRRYRAYGAGTLGDMGCHYVDLPFWALGLHLPSSIVADGPPPSDDYCPTGLKVRYHFDATDKHDELDLTWYDGDRSPKELEGISVPGSGVLFVGDKGMMIATYGNYTLLPKDKFADFKPAAPRIADSVGHHMEWMQAIRGQGTPLCQFDYSGPLTETVLLGTVAHQCGRELKFNASEMVCTGDEQATSLLSKTYREGWSVDAAAAANV</sequence>
<evidence type="ECO:0000259" key="3">
    <source>
        <dbReference type="Pfam" id="PF19051"/>
    </source>
</evidence>
<keyword evidence="5" id="KW-1185">Reference proteome</keyword>
<dbReference type="PANTHER" id="PTHR43818:SF10">
    <property type="entry name" value="NADH-DEPENDENT DEHYDROGENASE-RELATED"/>
    <property type="match status" value="1"/>
</dbReference>
<dbReference type="PATRIC" id="fig|1263867.3.peg.3679"/>
<dbReference type="Pfam" id="PF01408">
    <property type="entry name" value="GFO_IDH_MocA"/>
    <property type="match status" value="1"/>
</dbReference>
<evidence type="ECO:0000256" key="1">
    <source>
        <dbReference type="SAM" id="MobiDB-lite"/>
    </source>
</evidence>
<reference evidence="4" key="1">
    <citation type="submission" date="2012-11" db="EMBL/GenBank/DDBJ databases">
        <title>Permanent draft genomes of Rhodopirellula europaea strain SH398 and 6C.</title>
        <authorList>
            <person name="Richter M."/>
            <person name="Richter-Heitmann T."/>
            <person name="Frank C."/>
            <person name="Harder J."/>
            <person name="Glockner F.O."/>
        </authorList>
    </citation>
    <scope>NUCLEOTIDE SEQUENCE</scope>
    <source>
        <strain evidence="4">6C</strain>
    </source>
</reference>
<name>M2AFD9_9BACT</name>
<dbReference type="PANTHER" id="PTHR43818">
    <property type="entry name" value="BCDNA.GH03377"/>
    <property type="match status" value="1"/>
</dbReference>
<organism evidence="4 5">
    <name type="scientific">Rhodopirellula europaea 6C</name>
    <dbReference type="NCBI Taxonomy" id="1263867"/>
    <lineage>
        <taxon>Bacteria</taxon>
        <taxon>Pseudomonadati</taxon>
        <taxon>Planctomycetota</taxon>
        <taxon>Planctomycetia</taxon>
        <taxon>Pirellulales</taxon>
        <taxon>Pirellulaceae</taxon>
        <taxon>Rhodopirellula</taxon>
    </lineage>
</organism>
<dbReference type="Proteomes" id="UP000011529">
    <property type="component" value="Unassembled WGS sequence"/>
</dbReference>
<dbReference type="SUPFAM" id="SSF51735">
    <property type="entry name" value="NAD(P)-binding Rossmann-fold domains"/>
    <property type="match status" value="1"/>
</dbReference>
<dbReference type="InterPro" id="IPR036291">
    <property type="entry name" value="NAD(P)-bd_dom_sf"/>
</dbReference>
<dbReference type="InterPro" id="IPR050463">
    <property type="entry name" value="Gfo/Idh/MocA_oxidrdct_glycsds"/>
</dbReference>
<dbReference type="InterPro" id="IPR043906">
    <property type="entry name" value="Gfo/Idh/MocA_OxRdtase_bact_C"/>
</dbReference>
<evidence type="ECO:0000313" key="5">
    <source>
        <dbReference type="Proteomes" id="UP000011529"/>
    </source>
</evidence>
<evidence type="ECO:0000313" key="4">
    <source>
        <dbReference type="EMBL" id="EMB15845.1"/>
    </source>
</evidence>
<dbReference type="InterPro" id="IPR000683">
    <property type="entry name" value="Gfo/Idh/MocA-like_OxRdtase_N"/>
</dbReference>
<dbReference type="Gene3D" id="3.40.50.720">
    <property type="entry name" value="NAD(P)-binding Rossmann-like Domain"/>
    <property type="match status" value="1"/>
</dbReference>
<feature type="domain" description="Gfo/Idh/MocA-like oxidoreductase N-terminal" evidence="2">
    <location>
        <begin position="82"/>
        <end position="197"/>
    </location>
</feature>
<comment type="caution">
    <text evidence="4">The sequence shown here is derived from an EMBL/GenBank/DDBJ whole genome shotgun (WGS) entry which is preliminary data.</text>
</comment>
<dbReference type="AlphaFoldDB" id="M2AFD9"/>
<dbReference type="Pfam" id="PF19051">
    <property type="entry name" value="GFO_IDH_MocA_C2"/>
    <property type="match status" value="1"/>
</dbReference>
<gene>
    <name evidence="4" type="ORF">RE6C_03439</name>
</gene>
<protein>
    <submittedName>
        <fullName evidence="4">Oxidoreductase domain protein</fullName>
    </submittedName>
</protein>
<evidence type="ECO:0000259" key="2">
    <source>
        <dbReference type="Pfam" id="PF01408"/>
    </source>
</evidence>
<reference evidence="4" key="2">
    <citation type="journal article" date="2013" name="Mar. Genomics">
        <title>Expression of sulfatases in Rhodopirellula baltica and the diversity of sulfatases in the genus Rhodopirellula.</title>
        <authorList>
            <person name="Wegner C.E."/>
            <person name="Richter-Heitmann T."/>
            <person name="Klindworth A."/>
            <person name="Klockow C."/>
            <person name="Richter M."/>
            <person name="Achstetter T."/>
            <person name="Glockner F.O."/>
            <person name="Harder J."/>
        </authorList>
    </citation>
    <scope>NUCLEOTIDE SEQUENCE [LARGE SCALE GENOMIC DNA]</scope>
    <source>
        <strain evidence="4">6C</strain>
    </source>
</reference>
<proteinExistence type="predicted"/>
<dbReference type="GO" id="GO:0000166">
    <property type="term" value="F:nucleotide binding"/>
    <property type="evidence" value="ECO:0007669"/>
    <property type="project" value="InterPro"/>
</dbReference>